<evidence type="ECO:0000313" key="2">
    <source>
        <dbReference type="EMBL" id="GLS24984.1"/>
    </source>
</evidence>
<dbReference type="Proteomes" id="UP001156870">
    <property type="component" value="Unassembled WGS sequence"/>
</dbReference>
<dbReference type="Gene3D" id="3.50.50.60">
    <property type="entry name" value="FAD/NAD(P)-binding domain"/>
    <property type="match status" value="1"/>
</dbReference>
<comment type="caution">
    <text evidence="2">The sequence shown here is derived from an EMBL/GenBank/DDBJ whole genome shotgun (WGS) entry which is preliminary data.</text>
</comment>
<dbReference type="InterPro" id="IPR036188">
    <property type="entry name" value="FAD/NAD-bd_sf"/>
</dbReference>
<sequence length="417" mass="46026">MSSVNSSQSSLSSVSAHQECDVLIVGGGVAGCATAIAINQQAPTLRVVVIEKSDDQTPASIGENLSPQVVEPLKALGLWDSFRHNEFLPNCGTAASWGKEALDHYDFSLSPFNQGWNISRQQFAMWLKQEVENRGIEIVQPASVNCVERHSGQWRIEVSTPLSESRYHWQAAFLVDASGRRSVVTSQLGIARTSVDNLVSVYGFVEQDRQSMVNHGLNASGCSGALSSLSALFEATHYGWWYSVPLMNGGYMVAAMTDADIAKELLLSDPDAWKKSLRTMTHTCSRLGDIHWLDGAMVNTEDEKMRLRKVCAQSQYLSQVVGSGWLAVGDSAGCYDPLLSQGIVAPLSLAPLAATVAVHSASHQEDSETIRQYATACEKTWHDYLVMRERLYSEERRFQEYAFWSRRQHHSEEMAVG</sequence>
<name>A0AA37T2J1_9GAMM</name>
<feature type="domain" description="FAD-binding" evidence="1">
    <location>
        <begin position="19"/>
        <end position="202"/>
    </location>
</feature>
<dbReference type="Gene3D" id="3.30.9.100">
    <property type="match status" value="1"/>
</dbReference>
<proteinExistence type="predicted"/>
<evidence type="ECO:0000259" key="1">
    <source>
        <dbReference type="Pfam" id="PF01494"/>
    </source>
</evidence>
<organism evidence="2 3">
    <name type="scientific">Marinibactrum halimedae</name>
    <dbReference type="NCBI Taxonomy" id="1444977"/>
    <lineage>
        <taxon>Bacteria</taxon>
        <taxon>Pseudomonadati</taxon>
        <taxon>Pseudomonadota</taxon>
        <taxon>Gammaproteobacteria</taxon>
        <taxon>Cellvibrionales</taxon>
        <taxon>Cellvibrionaceae</taxon>
        <taxon>Marinibactrum</taxon>
    </lineage>
</organism>
<dbReference type="PRINTS" id="PR00420">
    <property type="entry name" value="RNGMNOXGNASE"/>
</dbReference>
<dbReference type="EMBL" id="BSPD01000020">
    <property type="protein sequence ID" value="GLS24984.1"/>
    <property type="molecule type" value="Genomic_DNA"/>
</dbReference>
<dbReference type="PANTHER" id="PTHR43747">
    <property type="entry name" value="FAD-BINDING PROTEIN"/>
    <property type="match status" value="1"/>
</dbReference>
<reference evidence="2 3" key="1">
    <citation type="journal article" date="2014" name="Int. J. Syst. Evol. Microbiol.">
        <title>Complete genome sequence of Corynebacterium casei LMG S-19264T (=DSM 44701T), isolated from a smear-ripened cheese.</title>
        <authorList>
            <consortium name="US DOE Joint Genome Institute (JGI-PGF)"/>
            <person name="Walter F."/>
            <person name="Albersmeier A."/>
            <person name="Kalinowski J."/>
            <person name="Ruckert C."/>
        </authorList>
    </citation>
    <scope>NUCLEOTIDE SEQUENCE [LARGE SCALE GENOMIC DNA]</scope>
    <source>
        <strain evidence="2 3">NBRC 110095</strain>
    </source>
</reference>
<dbReference type="SUPFAM" id="SSF51905">
    <property type="entry name" value="FAD/NAD(P)-binding domain"/>
    <property type="match status" value="1"/>
</dbReference>
<dbReference type="Pfam" id="PF01494">
    <property type="entry name" value="FAD_binding_3"/>
    <property type="match status" value="1"/>
</dbReference>
<dbReference type="PANTHER" id="PTHR43747:SF1">
    <property type="entry name" value="SLR1998 PROTEIN"/>
    <property type="match status" value="1"/>
</dbReference>
<dbReference type="InterPro" id="IPR050816">
    <property type="entry name" value="Flavin-dep_Halogenase_NPB"/>
</dbReference>
<dbReference type="InterPro" id="IPR002938">
    <property type="entry name" value="FAD-bd"/>
</dbReference>
<dbReference type="AlphaFoldDB" id="A0AA37T2J1"/>
<accession>A0AA37T2J1</accession>
<dbReference type="GO" id="GO:0071949">
    <property type="term" value="F:FAD binding"/>
    <property type="evidence" value="ECO:0007669"/>
    <property type="project" value="InterPro"/>
</dbReference>
<keyword evidence="3" id="KW-1185">Reference proteome</keyword>
<dbReference type="RefSeq" id="WP_232592201.1">
    <property type="nucleotide sequence ID" value="NZ_BSPD01000020.1"/>
</dbReference>
<gene>
    <name evidence="2" type="ORF">GCM10007877_06980</name>
</gene>
<protein>
    <recommendedName>
        <fullName evidence="1">FAD-binding domain-containing protein</fullName>
    </recommendedName>
</protein>
<evidence type="ECO:0000313" key="3">
    <source>
        <dbReference type="Proteomes" id="UP001156870"/>
    </source>
</evidence>